<comment type="pathway">
    <text evidence="3">Sphingolipid metabolism.</text>
</comment>
<dbReference type="InterPro" id="IPR017835">
    <property type="entry name" value="Hopen-assoc_HpnI"/>
</dbReference>
<dbReference type="SUPFAM" id="SSF53448">
    <property type="entry name" value="Nucleotide-diphospho-sugar transferases"/>
    <property type="match status" value="1"/>
</dbReference>
<dbReference type="GO" id="GO:0016020">
    <property type="term" value="C:membrane"/>
    <property type="evidence" value="ECO:0007669"/>
    <property type="project" value="UniProtKB-SubCell"/>
</dbReference>
<comment type="subcellular location">
    <subcellularLocation>
        <location evidence="1">Membrane</location>
        <topology evidence="1">Multi-pass membrane protein</topology>
    </subcellularLocation>
</comment>
<evidence type="ECO:0000256" key="9">
    <source>
        <dbReference type="SAM" id="Phobius"/>
    </source>
</evidence>
<name>A0AAC9KC63_9PROT</name>
<reference evidence="11" key="1">
    <citation type="submission" date="2016-11" db="EMBL/GenBank/DDBJ databases">
        <title>Comparative genomic and phenotypic analysis of Granulibacter bethesdensis clinical isolates from patients with chronic granulomatous disease.</title>
        <authorList>
            <person name="Zarember K.A."/>
            <person name="Porcella S.F."/>
            <person name="Chu J."/>
            <person name="Ding L."/>
            <person name="Dahlstrom E."/>
            <person name="Barbian K."/>
            <person name="Martens C."/>
            <person name="Sykora L."/>
            <person name="Kramer S."/>
            <person name="Pettinato A.M."/>
            <person name="Hong H."/>
            <person name="Wald G."/>
            <person name="Berg L.J."/>
            <person name="Rogge L.S."/>
            <person name="Greenberg D.E."/>
            <person name="Falcone E.L."/>
            <person name="Neves J.F."/>
            <person name="Simoes M.J."/>
            <person name="Casal M."/>
            <person name="Rodriguez-Lopez F.C."/>
            <person name="Zelazny A."/>
            <person name="Gallin J.I."/>
            <person name="Holland S.M."/>
        </authorList>
    </citation>
    <scope>NUCLEOTIDE SEQUENCE [LARGE SCALE GENOMIC DNA]</scope>
    <source>
        <strain evidence="11">NIH9.1</strain>
    </source>
</reference>
<dbReference type="PANTHER" id="PTHR12726:SF0">
    <property type="entry name" value="CERAMIDE GLUCOSYLTRANSFERASE"/>
    <property type="match status" value="1"/>
</dbReference>
<feature type="transmembrane region" description="Helical" evidence="9">
    <location>
        <begin position="12"/>
        <end position="31"/>
    </location>
</feature>
<dbReference type="GO" id="GO:0008120">
    <property type="term" value="F:ceramide glucosyltransferase activity"/>
    <property type="evidence" value="ECO:0007669"/>
    <property type="project" value="UniProtKB-EC"/>
</dbReference>
<evidence type="ECO:0000256" key="7">
    <source>
        <dbReference type="ARBA" id="ARBA00022989"/>
    </source>
</evidence>
<dbReference type="Gene3D" id="3.90.550.10">
    <property type="entry name" value="Spore Coat Polysaccharide Biosynthesis Protein SpsA, Chain A"/>
    <property type="match status" value="1"/>
</dbReference>
<accession>A0AAC9KC63</accession>
<dbReference type="Proteomes" id="UP000182373">
    <property type="component" value="Chromosome"/>
</dbReference>
<dbReference type="GO" id="GO:0006679">
    <property type="term" value="P:glucosylceramide biosynthetic process"/>
    <property type="evidence" value="ECO:0007669"/>
    <property type="project" value="TreeGrafter"/>
</dbReference>
<evidence type="ECO:0000256" key="6">
    <source>
        <dbReference type="ARBA" id="ARBA00022692"/>
    </source>
</evidence>
<evidence type="ECO:0000313" key="11">
    <source>
        <dbReference type="Proteomes" id="UP000182373"/>
    </source>
</evidence>
<evidence type="ECO:0000256" key="8">
    <source>
        <dbReference type="ARBA" id="ARBA00023136"/>
    </source>
</evidence>
<evidence type="ECO:0000256" key="5">
    <source>
        <dbReference type="ARBA" id="ARBA00022679"/>
    </source>
</evidence>
<keyword evidence="5 10" id="KW-0808">Transferase</keyword>
<keyword evidence="4 10" id="KW-0328">Glycosyltransferase</keyword>
<keyword evidence="7 9" id="KW-1133">Transmembrane helix</keyword>
<sequence length="395" mass="43313">MMLFFADTTMALAGIGMVQTVLGLGAVWTFARHARQPLPPRQDWPAVTIMKPLHGEEPLLEQALESFCQQDYPHYQLVFGVQSASDPARHVVRRLQGRFPHLDIVMVVDPTPHGENRKIANLINMYPSARHDVLVIADSDVHVTRDYLRRLVTALEQPQTGLVTTLYSGVSPQSGLVGTLGMAGISHQFLPGALVARLLGRQDCLGATMALRRETLENLGGLAVLAHHIADDAVLGHLMVGQGLRVGLADTVPATTVPETTIRALFDHELRWQRTIQSVAPVGFILSILQFPLFWAMLGVALSGLAGWALAVFFAFWMVRFLVSRGIDHLLKLAPATSLLLLPVRELLSMATILATFRKGDVKWRGQVVQVTRMAYRSSPAMQQATLAGQPLLKG</sequence>
<dbReference type="Pfam" id="PF13506">
    <property type="entry name" value="Glyco_transf_21"/>
    <property type="match status" value="1"/>
</dbReference>
<keyword evidence="8 9" id="KW-0472">Membrane</keyword>
<dbReference type="EC" id="2.4.1.80" evidence="10"/>
<comment type="pathway">
    <text evidence="2">Lipid metabolism; sphingolipid metabolism.</text>
</comment>
<evidence type="ECO:0000256" key="4">
    <source>
        <dbReference type="ARBA" id="ARBA00022676"/>
    </source>
</evidence>
<dbReference type="AlphaFoldDB" id="A0AAC9KC63"/>
<dbReference type="InterPro" id="IPR029044">
    <property type="entry name" value="Nucleotide-diphossugar_trans"/>
</dbReference>
<proteinExistence type="predicted"/>
<evidence type="ECO:0000256" key="1">
    <source>
        <dbReference type="ARBA" id="ARBA00004141"/>
    </source>
</evidence>
<keyword evidence="6 9" id="KW-0812">Transmembrane</keyword>
<protein>
    <submittedName>
        <fullName evidence="10">Ceramide glucosyltransferase</fullName>
        <ecNumber evidence="10">2.4.1.80</ecNumber>
    </submittedName>
</protein>
<dbReference type="PANTHER" id="PTHR12726">
    <property type="entry name" value="CERAMIDE GLUCOSYLTRANSFERASE"/>
    <property type="match status" value="1"/>
</dbReference>
<dbReference type="InterPro" id="IPR025993">
    <property type="entry name" value="Ceramide_glucosylTrfase"/>
</dbReference>
<feature type="transmembrane region" description="Helical" evidence="9">
    <location>
        <begin position="304"/>
        <end position="323"/>
    </location>
</feature>
<evidence type="ECO:0000256" key="3">
    <source>
        <dbReference type="ARBA" id="ARBA00004991"/>
    </source>
</evidence>
<organism evidence="10 11">
    <name type="scientific">Granulibacter bethesdensis</name>
    <dbReference type="NCBI Taxonomy" id="364410"/>
    <lineage>
        <taxon>Bacteria</taxon>
        <taxon>Pseudomonadati</taxon>
        <taxon>Pseudomonadota</taxon>
        <taxon>Alphaproteobacteria</taxon>
        <taxon>Acetobacterales</taxon>
        <taxon>Acetobacteraceae</taxon>
        <taxon>Granulibacter</taxon>
    </lineage>
</organism>
<dbReference type="CDD" id="cd02520">
    <property type="entry name" value="Glucosylceramide_synthase"/>
    <property type="match status" value="1"/>
</dbReference>
<evidence type="ECO:0000256" key="2">
    <source>
        <dbReference type="ARBA" id="ARBA00004760"/>
    </source>
</evidence>
<gene>
    <name evidence="10" type="ORF">GbCGDNIH9_2402</name>
</gene>
<dbReference type="NCBIfam" id="TIGR03472">
    <property type="entry name" value="HpnI"/>
    <property type="match status" value="1"/>
</dbReference>
<evidence type="ECO:0000313" key="10">
    <source>
        <dbReference type="EMBL" id="APH55736.1"/>
    </source>
</evidence>
<dbReference type="EMBL" id="CP018191">
    <property type="protein sequence ID" value="APH55736.1"/>
    <property type="molecule type" value="Genomic_DNA"/>
</dbReference>